<organism evidence="1 2">
    <name type="scientific">Oryza sativa subsp. japonica</name>
    <name type="common">Rice</name>
    <dbReference type="NCBI Taxonomy" id="39947"/>
    <lineage>
        <taxon>Eukaryota</taxon>
        <taxon>Viridiplantae</taxon>
        <taxon>Streptophyta</taxon>
        <taxon>Embryophyta</taxon>
        <taxon>Tracheophyta</taxon>
        <taxon>Spermatophyta</taxon>
        <taxon>Magnoliopsida</taxon>
        <taxon>Liliopsida</taxon>
        <taxon>Poales</taxon>
        <taxon>Poaceae</taxon>
        <taxon>BOP clade</taxon>
        <taxon>Oryzoideae</taxon>
        <taxon>Oryzeae</taxon>
        <taxon>Oryzinae</taxon>
        <taxon>Oryza</taxon>
        <taxon>Oryza sativa</taxon>
    </lineage>
</organism>
<protein>
    <submittedName>
        <fullName evidence="1">Os11g0517400 protein</fullName>
    </submittedName>
</protein>
<dbReference type="Proteomes" id="UP000059680">
    <property type="component" value="Chromosome 11"/>
</dbReference>
<reference evidence="2" key="1">
    <citation type="journal article" date="2005" name="Nature">
        <title>The map-based sequence of the rice genome.</title>
        <authorList>
            <consortium name="International rice genome sequencing project (IRGSP)"/>
            <person name="Matsumoto T."/>
            <person name="Wu J."/>
            <person name="Kanamori H."/>
            <person name="Katayose Y."/>
            <person name="Fujisawa M."/>
            <person name="Namiki N."/>
            <person name="Mizuno H."/>
            <person name="Yamamoto K."/>
            <person name="Antonio B.A."/>
            <person name="Baba T."/>
            <person name="Sakata K."/>
            <person name="Nagamura Y."/>
            <person name="Aoki H."/>
            <person name="Arikawa K."/>
            <person name="Arita K."/>
            <person name="Bito T."/>
            <person name="Chiden Y."/>
            <person name="Fujitsuka N."/>
            <person name="Fukunaka R."/>
            <person name="Hamada M."/>
            <person name="Harada C."/>
            <person name="Hayashi A."/>
            <person name="Hijishita S."/>
            <person name="Honda M."/>
            <person name="Hosokawa S."/>
            <person name="Ichikawa Y."/>
            <person name="Idonuma A."/>
            <person name="Iijima M."/>
            <person name="Ikeda M."/>
            <person name="Ikeno M."/>
            <person name="Ito K."/>
            <person name="Ito S."/>
            <person name="Ito T."/>
            <person name="Ito Y."/>
            <person name="Ito Y."/>
            <person name="Iwabuchi A."/>
            <person name="Kamiya K."/>
            <person name="Karasawa W."/>
            <person name="Kurita K."/>
            <person name="Katagiri S."/>
            <person name="Kikuta A."/>
            <person name="Kobayashi H."/>
            <person name="Kobayashi N."/>
            <person name="Machita K."/>
            <person name="Maehara T."/>
            <person name="Masukawa M."/>
            <person name="Mizubayashi T."/>
            <person name="Mukai Y."/>
            <person name="Nagasaki H."/>
            <person name="Nagata Y."/>
            <person name="Naito S."/>
            <person name="Nakashima M."/>
            <person name="Nakama Y."/>
            <person name="Nakamichi Y."/>
            <person name="Nakamura M."/>
            <person name="Meguro A."/>
            <person name="Negishi M."/>
            <person name="Ohta I."/>
            <person name="Ohta T."/>
            <person name="Okamoto M."/>
            <person name="Ono N."/>
            <person name="Saji S."/>
            <person name="Sakaguchi M."/>
            <person name="Sakai K."/>
            <person name="Shibata M."/>
            <person name="Shimokawa T."/>
            <person name="Song J."/>
            <person name="Takazaki Y."/>
            <person name="Terasawa K."/>
            <person name="Tsugane M."/>
            <person name="Tsuji K."/>
            <person name="Ueda S."/>
            <person name="Waki K."/>
            <person name="Yamagata H."/>
            <person name="Yamamoto M."/>
            <person name="Yamamoto S."/>
            <person name="Yamane H."/>
            <person name="Yoshiki S."/>
            <person name="Yoshihara R."/>
            <person name="Yukawa K."/>
            <person name="Zhong H."/>
            <person name="Yano M."/>
            <person name="Yuan Q."/>
            <person name="Ouyang S."/>
            <person name="Liu J."/>
            <person name="Jones K.M."/>
            <person name="Gansberger K."/>
            <person name="Moffat K."/>
            <person name="Hill J."/>
            <person name="Bera J."/>
            <person name="Fadrosh D."/>
            <person name="Jin S."/>
            <person name="Johri S."/>
            <person name="Kim M."/>
            <person name="Overton L."/>
            <person name="Reardon M."/>
            <person name="Tsitrin T."/>
            <person name="Vuong H."/>
            <person name="Weaver B."/>
            <person name="Ciecko A."/>
            <person name="Tallon L."/>
            <person name="Jackson J."/>
            <person name="Pai G."/>
            <person name="Aken S.V."/>
            <person name="Utterback T."/>
            <person name="Reidmuller S."/>
            <person name="Feldblyum T."/>
            <person name="Hsiao J."/>
            <person name="Zismann V."/>
            <person name="Iobst S."/>
            <person name="de Vazeille A.R."/>
            <person name="Buell C.R."/>
            <person name="Ying K."/>
            <person name="Li Y."/>
            <person name="Lu T."/>
            <person name="Huang Y."/>
            <person name="Zhao Q."/>
            <person name="Feng Q."/>
            <person name="Zhang L."/>
            <person name="Zhu J."/>
            <person name="Weng Q."/>
            <person name="Mu J."/>
            <person name="Lu Y."/>
            <person name="Fan D."/>
            <person name="Liu Y."/>
            <person name="Guan J."/>
            <person name="Zhang Y."/>
            <person name="Yu S."/>
            <person name="Liu X."/>
            <person name="Zhang Y."/>
            <person name="Hong G."/>
            <person name="Han B."/>
            <person name="Choisne N."/>
            <person name="Demange N."/>
            <person name="Orjeda G."/>
            <person name="Samain S."/>
            <person name="Cattolico L."/>
            <person name="Pelletier E."/>
            <person name="Couloux A."/>
            <person name="Segurens B."/>
            <person name="Wincker P."/>
            <person name="D'Hont A."/>
            <person name="Scarpelli C."/>
            <person name="Weissenbach J."/>
            <person name="Salanoubat M."/>
            <person name="Quetier F."/>
            <person name="Yu Y."/>
            <person name="Kim H.R."/>
            <person name="Rambo T."/>
            <person name="Currie J."/>
            <person name="Collura K."/>
            <person name="Luo M."/>
            <person name="Yang T."/>
            <person name="Ammiraju J.S.S."/>
            <person name="Engler F."/>
            <person name="Soderlund C."/>
            <person name="Wing R.A."/>
            <person name="Palmer L.E."/>
            <person name="de la Bastide M."/>
            <person name="Spiegel L."/>
            <person name="Nascimento L."/>
            <person name="Zutavern T."/>
            <person name="O'Shaughnessy A."/>
            <person name="Dike S."/>
            <person name="Dedhia N."/>
            <person name="Preston R."/>
            <person name="Balija V."/>
            <person name="McCombie W.R."/>
            <person name="Chow T."/>
            <person name="Chen H."/>
            <person name="Chung M."/>
            <person name="Chen C."/>
            <person name="Shaw J."/>
            <person name="Wu H."/>
            <person name="Hsiao K."/>
            <person name="Chao Y."/>
            <person name="Chu M."/>
            <person name="Cheng C."/>
            <person name="Hour A."/>
            <person name="Lee P."/>
            <person name="Lin S."/>
            <person name="Lin Y."/>
            <person name="Liou J."/>
            <person name="Liu S."/>
            <person name="Hsing Y."/>
            <person name="Raghuvanshi S."/>
            <person name="Mohanty A."/>
            <person name="Bharti A.K."/>
            <person name="Gaur A."/>
            <person name="Gupta V."/>
            <person name="Kumar D."/>
            <person name="Ravi V."/>
            <person name="Vij S."/>
            <person name="Kapur A."/>
            <person name="Khurana P."/>
            <person name="Khurana P."/>
            <person name="Khurana J.P."/>
            <person name="Tyagi A.K."/>
            <person name="Gaikwad K."/>
            <person name="Singh A."/>
            <person name="Dalal V."/>
            <person name="Srivastava S."/>
            <person name="Dixit A."/>
            <person name="Pal A.K."/>
            <person name="Ghazi I.A."/>
            <person name="Yadav M."/>
            <person name="Pandit A."/>
            <person name="Bhargava A."/>
            <person name="Sureshbabu K."/>
            <person name="Batra K."/>
            <person name="Sharma T.R."/>
            <person name="Mohapatra T."/>
            <person name="Singh N.K."/>
            <person name="Messing J."/>
            <person name="Nelson A.B."/>
            <person name="Fuks G."/>
            <person name="Kavchok S."/>
            <person name="Keizer G."/>
            <person name="Linton E."/>
            <person name="Llaca V."/>
            <person name="Song R."/>
            <person name="Tanyolac B."/>
            <person name="Young S."/>
            <person name="Ho-Il K."/>
            <person name="Hahn J.H."/>
            <person name="Sangsakoo G."/>
            <person name="Vanavichit A."/>
            <person name="de Mattos Luiz.A.T."/>
            <person name="Zimmer P.D."/>
            <person name="Malone G."/>
            <person name="Dellagostin O."/>
            <person name="de Oliveira A.C."/>
            <person name="Bevan M."/>
            <person name="Bancroft I."/>
            <person name="Minx P."/>
            <person name="Cordum H."/>
            <person name="Wilson R."/>
            <person name="Cheng Z."/>
            <person name="Jin W."/>
            <person name="Jiang J."/>
            <person name="Leong S.A."/>
            <person name="Iwama H."/>
            <person name="Gojobori T."/>
            <person name="Itoh T."/>
            <person name="Niimura Y."/>
            <person name="Fujii Y."/>
            <person name="Habara T."/>
            <person name="Sakai H."/>
            <person name="Sato Y."/>
            <person name="Wilson G."/>
            <person name="Kumar K."/>
            <person name="McCouch S."/>
            <person name="Juretic N."/>
            <person name="Hoen D."/>
            <person name="Wright S."/>
            <person name="Bruskiewich R."/>
            <person name="Bureau T."/>
            <person name="Miyao A."/>
            <person name="Hirochika H."/>
            <person name="Nishikawa T."/>
            <person name="Kadowaki K."/>
            <person name="Sugiura M."/>
            <person name="Burr B."/>
            <person name="Sasaki T."/>
        </authorList>
    </citation>
    <scope>NUCLEOTIDE SEQUENCE [LARGE SCALE GENOMIC DNA]</scope>
    <source>
        <strain evidence="2">cv. Nipponbare</strain>
    </source>
</reference>
<gene>
    <name evidence="1" type="ordered locus">Os11g0517400</name>
    <name evidence="1" type="ORF">OSNPB_110517400</name>
</gene>
<dbReference type="InParanoid" id="A0A0P0Y2W2"/>
<dbReference type="AlphaFoldDB" id="A0A0P0Y2W2"/>
<reference evidence="1 2" key="3">
    <citation type="journal article" date="2013" name="Rice">
        <title>Improvement of the Oryza sativa Nipponbare reference genome using next generation sequence and optical map data.</title>
        <authorList>
            <person name="Kawahara Y."/>
            <person name="de la Bastide M."/>
            <person name="Hamilton J.P."/>
            <person name="Kanamori H."/>
            <person name="McCombie W.R."/>
            <person name="Ouyang S."/>
            <person name="Schwartz D.C."/>
            <person name="Tanaka T."/>
            <person name="Wu J."/>
            <person name="Zhou S."/>
            <person name="Childs K.L."/>
            <person name="Davidson R.M."/>
            <person name="Lin H."/>
            <person name="Quesada-Ocampo L."/>
            <person name="Vaillancourt B."/>
            <person name="Sakai H."/>
            <person name="Lee S.S."/>
            <person name="Kim J."/>
            <person name="Numa H."/>
            <person name="Itoh T."/>
            <person name="Buell C.R."/>
            <person name="Matsumoto T."/>
        </authorList>
    </citation>
    <scope>NUCLEOTIDE SEQUENCE [LARGE SCALE GENOMIC DNA]</scope>
    <source>
        <strain evidence="2">cv. Nipponbare</strain>
    </source>
</reference>
<reference evidence="1 2" key="2">
    <citation type="journal article" date="2013" name="Plant Cell Physiol.">
        <title>Rice Annotation Project Database (RAP-DB): an integrative and interactive database for rice genomics.</title>
        <authorList>
            <person name="Sakai H."/>
            <person name="Lee S.S."/>
            <person name="Tanaka T."/>
            <person name="Numa H."/>
            <person name="Kim J."/>
            <person name="Kawahara Y."/>
            <person name="Wakimoto H."/>
            <person name="Yang C.C."/>
            <person name="Iwamoto M."/>
            <person name="Abe T."/>
            <person name="Yamada Y."/>
            <person name="Muto A."/>
            <person name="Inokuchi H."/>
            <person name="Ikemura T."/>
            <person name="Matsumoto T."/>
            <person name="Sasaki T."/>
            <person name="Itoh T."/>
        </authorList>
    </citation>
    <scope>NUCLEOTIDE SEQUENCE [LARGE SCALE GENOMIC DNA]</scope>
    <source>
        <strain evidence="2">cv. Nipponbare</strain>
    </source>
</reference>
<sequence>MFQGNDGARRANSFHHLGCLLLAEHNIISEAFLTASSWSRCVIMIQRYKEVLVYSVLLAKFEPSQSGKANTHIMHGASHVYFLIDSL</sequence>
<evidence type="ECO:0000313" key="2">
    <source>
        <dbReference type="Proteomes" id="UP000059680"/>
    </source>
</evidence>
<keyword evidence="2" id="KW-1185">Reference proteome</keyword>
<proteinExistence type="predicted"/>
<accession>A0A0P0Y2W2</accession>
<dbReference type="STRING" id="39947.A0A0P0Y2W2"/>
<dbReference type="EMBL" id="AP014967">
    <property type="protein sequence ID" value="BAT14199.1"/>
    <property type="molecule type" value="Genomic_DNA"/>
</dbReference>
<dbReference type="Gramene" id="Os11t0517400-01">
    <property type="protein sequence ID" value="Os11t0517400-01"/>
    <property type="gene ID" value="Os11g0517400"/>
</dbReference>
<evidence type="ECO:0000313" key="1">
    <source>
        <dbReference type="EMBL" id="BAT14199.1"/>
    </source>
</evidence>
<dbReference type="PaxDb" id="39947-A0A0P0Y2W2"/>
<name>A0A0P0Y2W2_ORYSJ</name>